<proteinExistence type="predicted"/>
<dbReference type="RefSeq" id="WP_190465912.1">
    <property type="nucleotide sequence ID" value="NZ_JACJPW010000043.1"/>
</dbReference>
<sequence length="156" mass="18188">MEISFKIATNADINLILTMMEEFYKLEHIPFNNQIATRCLEEIVSDDRLAKIWLICADEEPVGYVVLTFGYSIEFHGRDALVDELYIRENYRSQGIGTQTLEFVKTACQSLGITAVHLVVAYENKKAKSVYQKMGFVEHDRYIMTNWLEKMEQKLY</sequence>
<gene>
    <name evidence="4" type="ORF">H6G03_17385</name>
</gene>
<keyword evidence="2" id="KW-0012">Acyltransferase</keyword>
<dbReference type="SUPFAM" id="SSF55729">
    <property type="entry name" value="Acyl-CoA N-acyltransferases (Nat)"/>
    <property type="match status" value="1"/>
</dbReference>
<keyword evidence="5" id="KW-1185">Reference proteome</keyword>
<feature type="domain" description="N-acetyltransferase" evidence="3">
    <location>
        <begin position="3"/>
        <end position="156"/>
    </location>
</feature>
<dbReference type="InterPro" id="IPR016181">
    <property type="entry name" value="Acyl_CoA_acyltransferase"/>
</dbReference>
<accession>A0A926VFA2</accession>
<reference evidence="4" key="1">
    <citation type="journal article" date="2015" name="ISME J.">
        <title>Draft Genome Sequence of Streptomyces incarnatus NRRL8089, which Produces the Nucleoside Antibiotic Sinefungin.</title>
        <authorList>
            <person name="Oshima K."/>
            <person name="Hattori M."/>
            <person name="Shimizu H."/>
            <person name="Fukuda K."/>
            <person name="Nemoto M."/>
            <person name="Inagaki K."/>
            <person name="Tamura T."/>
        </authorList>
    </citation>
    <scope>NUCLEOTIDE SEQUENCE</scope>
    <source>
        <strain evidence="4">FACHB-1375</strain>
    </source>
</reference>
<dbReference type="EMBL" id="JACJPW010000043">
    <property type="protein sequence ID" value="MBD2182815.1"/>
    <property type="molecule type" value="Genomic_DNA"/>
</dbReference>
<evidence type="ECO:0000256" key="2">
    <source>
        <dbReference type="ARBA" id="ARBA00023315"/>
    </source>
</evidence>
<dbReference type="Proteomes" id="UP000641646">
    <property type="component" value="Unassembled WGS sequence"/>
</dbReference>
<keyword evidence="1" id="KW-0808">Transferase</keyword>
<evidence type="ECO:0000313" key="4">
    <source>
        <dbReference type="EMBL" id="MBD2182815.1"/>
    </source>
</evidence>
<dbReference type="Pfam" id="PF00583">
    <property type="entry name" value="Acetyltransf_1"/>
    <property type="match status" value="1"/>
</dbReference>
<dbReference type="CDD" id="cd04301">
    <property type="entry name" value="NAT_SF"/>
    <property type="match status" value="1"/>
</dbReference>
<name>A0A926VFA2_9CYAN</name>
<evidence type="ECO:0000256" key="1">
    <source>
        <dbReference type="ARBA" id="ARBA00022679"/>
    </source>
</evidence>
<organism evidence="4 5">
    <name type="scientific">Aerosakkonema funiforme FACHB-1375</name>
    <dbReference type="NCBI Taxonomy" id="2949571"/>
    <lineage>
        <taxon>Bacteria</taxon>
        <taxon>Bacillati</taxon>
        <taxon>Cyanobacteriota</taxon>
        <taxon>Cyanophyceae</taxon>
        <taxon>Oscillatoriophycideae</taxon>
        <taxon>Aerosakkonematales</taxon>
        <taxon>Aerosakkonemataceae</taxon>
        <taxon>Aerosakkonema</taxon>
    </lineage>
</organism>
<reference evidence="4" key="2">
    <citation type="submission" date="2020-08" db="EMBL/GenBank/DDBJ databases">
        <authorList>
            <person name="Chen M."/>
            <person name="Teng W."/>
            <person name="Zhao L."/>
            <person name="Hu C."/>
            <person name="Zhou Y."/>
            <person name="Han B."/>
            <person name="Song L."/>
            <person name="Shu W."/>
        </authorList>
    </citation>
    <scope>NUCLEOTIDE SEQUENCE</scope>
    <source>
        <strain evidence="4">FACHB-1375</strain>
    </source>
</reference>
<evidence type="ECO:0000259" key="3">
    <source>
        <dbReference type="PROSITE" id="PS51186"/>
    </source>
</evidence>
<dbReference type="Gene3D" id="3.40.630.30">
    <property type="match status" value="1"/>
</dbReference>
<evidence type="ECO:0000313" key="5">
    <source>
        <dbReference type="Proteomes" id="UP000641646"/>
    </source>
</evidence>
<comment type="caution">
    <text evidence="4">The sequence shown here is derived from an EMBL/GenBank/DDBJ whole genome shotgun (WGS) entry which is preliminary data.</text>
</comment>
<dbReference type="PANTHER" id="PTHR10545:SF29">
    <property type="entry name" value="GH14572P-RELATED"/>
    <property type="match status" value="1"/>
</dbReference>
<dbReference type="PANTHER" id="PTHR10545">
    <property type="entry name" value="DIAMINE N-ACETYLTRANSFERASE"/>
    <property type="match status" value="1"/>
</dbReference>
<dbReference type="PROSITE" id="PS51186">
    <property type="entry name" value="GNAT"/>
    <property type="match status" value="1"/>
</dbReference>
<dbReference type="AlphaFoldDB" id="A0A926VFA2"/>
<dbReference type="InterPro" id="IPR051016">
    <property type="entry name" value="Diverse_Substrate_AcTransf"/>
</dbReference>
<dbReference type="GO" id="GO:0008080">
    <property type="term" value="F:N-acetyltransferase activity"/>
    <property type="evidence" value="ECO:0007669"/>
    <property type="project" value="TreeGrafter"/>
</dbReference>
<protein>
    <submittedName>
        <fullName evidence="4">GNAT family N-acetyltransferase</fullName>
    </submittedName>
</protein>
<dbReference type="InterPro" id="IPR000182">
    <property type="entry name" value="GNAT_dom"/>
</dbReference>